<protein>
    <recommendedName>
        <fullName evidence="1">Reverse transcriptase Ty1/copia-type domain-containing protein</fullName>
    </recommendedName>
</protein>
<dbReference type="InterPro" id="IPR043502">
    <property type="entry name" value="DNA/RNA_pol_sf"/>
</dbReference>
<dbReference type="AlphaFoldDB" id="A0A9Q3JWU0"/>
<feature type="non-terminal residue" evidence="2">
    <location>
        <position position="1"/>
    </location>
</feature>
<feature type="domain" description="Reverse transcriptase Ty1/copia-type" evidence="1">
    <location>
        <begin position="39"/>
        <end position="188"/>
    </location>
</feature>
<accession>A0A9Q3JWU0</accession>
<proteinExistence type="predicted"/>
<evidence type="ECO:0000313" key="2">
    <source>
        <dbReference type="EMBL" id="MBW0569761.1"/>
    </source>
</evidence>
<gene>
    <name evidence="2" type="ORF">O181_109476</name>
</gene>
<dbReference type="SUPFAM" id="SSF56672">
    <property type="entry name" value="DNA/RNA polymerases"/>
    <property type="match status" value="1"/>
</dbReference>
<comment type="caution">
    <text evidence="2">The sequence shown here is derived from an EMBL/GenBank/DDBJ whole genome shotgun (WGS) entry which is preliminary data.</text>
</comment>
<dbReference type="PANTHER" id="PTHR11439">
    <property type="entry name" value="GAG-POL-RELATED RETROTRANSPOSON"/>
    <property type="match status" value="1"/>
</dbReference>
<dbReference type="EMBL" id="AVOT02084968">
    <property type="protein sequence ID" value="MBW0569761.1"/>
    <property type="molecule type" value="Genomic_DNA"/>
</dbReference>
<dbReference type="Pfam" id="PF07727">
    <property type="entry name" value="RVT_2"/>
    <property type="match status" value="1"/>
</dbReference>
<dbReference type="OrthoDB" id="2014122at2759"/>
<evidence type="ECO:0000313" key="3">
    <source>
        <dbReference type="Proteomes" id="UP000765509"/>
    </source>
</evidence>
<keyword evidence="3" id="KW-1185">Reference proteome</keyword>
<dbReference type="PANTHER" id="PTHR11439:SF440">
    <property type="entry name" value="INTEGRASE CATALYTIC DOMAIN-CONTAINING PROTEIN"/>
    <property type="match status" value="1"/>
</dbReference>
<organism evidence="2 3">
    <name type="scientific">Austropuccinia psidii MF-1</name>
    <dbReference type="NCBI Taxonomy" id="1389203"/>
    <lineage>
        <taxon>Eukaryota</taxon>
        <taxon>Fungi</taxon>
        <taxon>Dikarya</taxon>
        <taxon>Basidiomycota</taxon>
        <taxon>Pucciniomycotina</taxon>
        <taxon>Pucciniomycetes</taxon>
        <taxon>Pucciniales</taxon>
        <taxon>Sphaerophragmiaceae</taxon>
        <taxon>Austropuccinia</taxon>
    </lineage>
</organism>
<dbReference type="Proteomes" id="UP000765509">
    <property type="component" value="Unassembled WGS sequence"/>
</dbReference>
<reference evidence="2" key="1">
    <citation type="submission" date="2021-03" db="EMBL/GenBank/DDBJ databases">
        <title>Draft genome sequence of rust myrtle Austropuccinia psidii MF-1, a brazilian biotype.</title>
        <authorList>
            <person name="Quecine M.C."/>
            <person name="Pachon D.M.R."/>
            <person name="Bonatelli M.L."/>
            <person name="Correr F.H."/>
            <person name="Franceschini L.M."/>
            <person name="Leite T.F."/>
            <person name="Margarido G.R.A."/>
            <person name="Almeida C.A."/>
            <person name="Ferrarezi J.A."/>
            <person name="Labate C.A."/>
        </authorList>
    </citation>
    <scope>NUCLEOTIDE SEQUENCE</scope>
    <source>
        <strain evidence="2">MF-1</strain>
    </source>
</reference>
<name>A0A9Q3JWU0_9BASI</name>
<sequence length="436" mass="50266">MSGLNKEKWNNEIKKELLNMEKLNVWTLRKKLINDHPITRLDYQNTFAPTGRLSSLQTLISFAAIQKYQFHQMDVQSAFLNAPLQEEICLEIPQGVIANKDTQVLQLNKALYGLKQASLAWYNHLSKWLITSKFQCAVTDPCVFWRKGKFPIWIYIHVDDLAIFGPNIEDFKQEIKKKFDMKDIGKANLLRISRKYKIKDLIPSNTPLKPHLQLSSSSNKEHEELNKLEINYRSAVGSLNYISSNTRPDITFAISHLSQFLEKPGLQHWNACLQVFRYLFHSKSLSLTFKNNGFNHIVTYADANWGNNPIVRRSVSGFTVSINLHLISWQSKKQQTISHSTTKAEYKALRDSAKETTWLINLINEIQLNSYSLKPLLLNNNKGTIDLALCEANHSGFKTKHMDIIFHFIQELLKSGKMMLKHVSTISMNADFLTKL</sequence>
<dbReference type="InterPro" id="IPR013103">
    <property type="entry name" value="RVT_2"/>
</dbReference>
<evidence type="ECO:0000259" key="1">
    <source>
        <dbReference type="Pfam" id="PF07727"/>
    </source>
</evidence>
<dbReference type="CDD" id="cd09272">
    <property type="entry name" value="RNase_HI_RT_Ty1"/>
    <property type="match status" value="1"/>
</dbReference>